<reference evidence="1" key="1">
    <citation type="submission" date="2014-12" db="EMBL/GenBank/DDBJ databases">
        <title>Insight into the proteome of Arion vulgaris.</title>
        <authorList>
            <person name="Aradska J."/>
            <person name="Bulat T."/>
            <person name="Smidak R."/>
            <person name="Sarate P."/>
            <person name="Gangsoo J."/>
            <person name="Sialana F."/>
            <person name="Bilban M."/>
            <person name="Lubec G."/>
        </authorList>
    </citation>
    <scope>NUCLEOTIDE SEQUENCE</scope>
    <source>
        <tissue evidence="1">Skin</tissue>
    </source>
</reference>
<proteinExistence type="predicted"/>
<feature type="non-terminal residue" evidence="1">
    <location>
        <position position="1"/>
    </location>
</feature>
<gene>
    <name evidence="1" type="primary">ORF9595</name>
</gene>
<accession>A0A0B6Y2F7</accession>
<dbReference type="EMBL" id="HACG01003146">
    <property type="protein sequence ID" value="CEK50011.1"/>
    <property type="molecule type" value="Transcribed_RNA"/>
</dbReference>
<name>A0A0B6Y2F7_9EUPU</name>
<evidence type="ECO:0000313" key="1">
    <source>
        <dbReference type="EMBL" id="CEK50011.1"/>
    </source>
</evidence>
<protein>
    <submittedName>
        <fullName evidence="1">Uncharacterized protein</fullName>
    </submittedName>
</protein>
<sequence>RTLSQAPKLATSMCEPHEPLHTNIPPLILVSHLFSCHHDFQPENTPSFQSNPQHKINLTLLTQDSLDHNVKGQQSCTVIHKLEGSTNAEYYHEESLLAQYKCSPTKKKLKMASMLQQLEDFK</sequence>
<organism evidence="1">
    <name type="scientific">Arion vulgaris</name>
    <dbReference type="NCBI Taxonomy" id="1028688"/>
    <lineage>
        <taxon>Eukaryota</taxon>
        <taxon>Metazoa</taxon>
        <taxon>Spiralia</taxon>
        <taxon>Lophotrochozoa</taxon>
        <taxon>Mollusca</taxon>
        <taxon>Gastropoda</taxon>
        <taxon>Heterobranchia</taxon>
        <taxon>Euthyneura</taxon>
        <taxon>Panpulmonata</taxon>
        <taxon>Eupulmonata</taxon>
        <taxon>Stylommatophora</taxon>
        <taxon>Helicina</taxon>
        <taxon>Arionoidea</taxon>
        <taxon>Arionidae</taxon>
        <taxon>Arion</taxon>
    </lineage>
</organism>
<dbReference type="AlphaFoldDB" id="A0A0B6Y2F7"/>